<dbReference type="InterPro" id="IPR003008">
    <property type="entry name" value="Tubulin_FtsZ_GTPase"/>
</dbReference>
<dbReference type="GO" id="GO:0032153">
    <property type="term" value="C:cell division site"/>
    <property type="evidence" value="ECO:0007669"/>
    <property type="project" value="UniProtKB-UniRule"/>
</dbReference>
<protein>
    <recommendedName>
        <fullName evidence="4 5">Cell division protein FtsZ</fullName>
    </recommendedName>
</protein>
<dbReference type="Pfam" id="PF00091">
    <property type="entry name" value="Tubulin"/>
    <property type="match status" value="1"/>
</dbReference>
<dbReference type="GO" id="GO:0005737">
    <property type="term" value="C:cytoplasm"/>
    <property type="evidence" value="ECO:0007669"/>
    <property type="project" value="UniProtKB-SubCell"/>
</dbReference>
<keyword evidence="4" id="KW-0963">Cytoplasm</keyword>
<keyword evidence="3 4" id="KW-0342">GTP-binding</keyword>
<organism evidence="9 10">
    <name type="scientific">Arsenicibacter rosenii</name>
    <dbReference type="NCBI Taxonomy" id="1750698"/>
    <lineage>
        <taxon>Bacteria</taxon>
        <taxon>Pseudomonadati</taxon>
        <taxon>Bacteroidota</taxon>
        <taxon>Cytophagia</taxon>
        <taxon>Cytophagales</taxon>
        <taxon>Spirosomataceae</taxon>
        <taxon>Arsenicibacter</taxon>
    </lineage>
</organism>
<evidence type="ECO:0000259" key="8">
    <source>
        <dbReference type="SMART" id="SM00865"/>
    </source>
</evidence>
<comment type="subunit">
    <text evidence="4">Homodimer. Polymerizes to form a dynamic ring structure in a strictly GTP-dependent manner. Interacts directly with several other division proteins.</text>
</comment>
<dbReference type="NCBIfam" id="TIGR00065">
    <property type="entry name" value="ftsZ"/>
    <property type="match status" value="1"/>
</dbReference>
<dbReference type="EMBL" id="MORL01000014">
    <property type="protein sequence ID" value="OIN57191.1"/>
    <property type="molecule type" value="Genomic_DNA"/>
</dbReference>
<comment type="similarity">
    <text evidence="1 4 6">Belongs to the FtsZ family.</text>
</comment>
<dbReference type="InterPro" id="IPR008280">
    <property type="entry name" value="Tub_FtsZ_C"/>
</dbReference>
<feature type="binding site" evidence="4">
    <location>
        <position position="140"/>
    </location>
    <ligand>
        <name>GTP</name>
        <dbReference type="ChEBI" id="CHEBI:37565"/>
    </ligand>
</feature>
<feature type="domain" description="Tubulin/FtsZ 2-layer sandwich" evidence="8">
    <location>
        <begin position="207"/>
        <end position="330"/>
    </location>
</feature>
<dbReference type="CDD" id="cd02201">
    <property type="entry name" value="FtsZ_type1"/>
    <property type="match status" value="1"/>
</dbReference>
<keyword evidence="4 6" id="KW-0131">Cell cycle</keyword>
<dbReference type="InterPro" id="IPR018316">
    <property type="entry name" value="Tubulin/FtsZ_2-layer-sand-dom"/>
</dbReference>
<dbReference type="InterPro" id="IPR036525">
    <property type="entry name" value="Tubulin/FtsZ_GTPase_sf"/>
</dbReference>
<evidence type="ECO:0000256" key="6">
    <source>
        <dbReference type="RuleBase" id="RU000631"/>
    </source>
</evidence>
<name>A0A1S2VEK8_9BACT</name>
<dbReference type="RefSeq" id="WP_071505124.1">
    <property type="nucleotide sequence ID" value="NZ_MORL01000014.1"/>
</dbReference>
<feature type="binding site" evidence="4">
    <location>
        <position position="144"/>
    </location>
    <ligand>
        <name>GTP</name>
        <dbReference type="ChEBI" id="CHEBI:37565"/>
    </ligand>
</feature>
<dbReference type="InterPro" id="IPR020805">
    <property type="entry name" value="Cell_div_FtsZ_CS"/>
</dbReference>
<feature type="binding site" evidence="4">
    <location>
        <position position="187"/>
    </location>
    <ligand>
        <name>GTP</name>
        <dbReference type="ChEBI" id="CHEBI:37565"/>
    </ligand>
</feature>
<dbReference type="InterPro" id="IPR000158">
    <property type="entry name" value="Cell_div_FtsZ"/>
</dbReference>
<evidence type="ECO:0000256" key="1">
    <source>
        <dbReference type="ARBA" id="ARBA00009690"/>
    </source>
</evidence>
<dbReference type="InterPro" id="IPR024757">
    <property type="entry name" value="FtsZ_C"/>
</dbReference>
<dbReference type="SMART" id="SM00865">
    <property type="entry name" value="Tubulin_C"/>
    <property type="match status" value="1"/>
</dbReference>
<comment type="caution">
    <text evidence="9">The sequence shown here is derived from an EMBL/GenBank/DDBJ whole genome shotgun (WGS) entry which is preliminary data.</text>
</comment>
<evidence type="ECO:0000313" key="10">
    <source>
        <dbReference type="Proteomes" id="UP000181790"/>
    </source>
</evidence>
<feature type="binding site" evidence="4">
    <location>
        <begin position="109"/>
        <end position="111"/>
    </location>
    <ligand>
        <name>GTP</name>
        <dbReference type="ChEBI" id="CHEBI:37565"/>
    </ligand>
</feature>
<dbReference type="InterPro" id="IPR045061">
    <property type="entry name" value="FtsZ/CetZ"/>
</dbReference>
<reference evidence="9 10" key="1">
    <citation type="submission" date="2016-10" db="EMBL/GenBank/DDBJ databases">
        <title>Arsenicibacter rosenii gen. nov., sp. nov., an efficient arsenic-methylating bacterium isolated from an arsenic-contaminated paddy soil.</title>
        <authorList>
            <person name="Huang K."/>
        </authorList>
    </citation>
    <scope>NUCLEOTIDE SEQUENCE [LARGE SCALE GENOMIC DNA]</scope>
    <source>
        <strain evidence="9 10">SM-1</strain>
    </source>
</reference>
<keyword evidence="10" id="KW-1185">Reference proteome</keyword>
<gene>
    <name evidence="4" type="primary">ftsZ</name>
    <name evidence="9" type="ORF">BLX24_20735</name>
</gene>
<dbReference type="Gene3D" id="3.40.50.1440">
    <property type="entry name" value="Tubulin/FtsZ, GTPase domain"/>
    <property type="match status" value="1"/>
</dbReference>
<dbReference type="PROSITE" id="PS01135">
    <property type="entry name" value="FTSZ_2"/>
    <property type="match status" value="1"/>
</dbReference>
<sequence>MLDHGYTFDIPNDNLPIIKVIGVGGAGSNAVKHMVEMGVADVEFAICNTDRQALLSSPVKTRIQLGQGLGAGTDAEVGRESALSSIEELRNLLREPIKMVFITAGMGGGTGTGAAPVIAELAREMGLLTVAVVTAPNRYEGLDKKEQAMRGIEALKKSCDTVLVVLNDKLAELYGKLPMRKAFAHADNVLATAVKSIAEIITTRGDINADFMDVKKVLEKAGQSVMGAAEAEGEDRALLAIQNALNSPLLNDRDIRGAKRILLTIASSEIEEYEATVDEQEIIANYIIEKIGSEARMFKLGAIFDKNLGPKLRVTVIAAGFDTNGEISLPVPPPTPAVEPEPEPEPENVAEFEEAVVTESTPAQVTAQEPSPVNLQHKPVNGHPVIDLSGVKQPATITNGGTTIYVPQPAPKVNVVPQEPVLTDIYVSEEKQEVNEQIQRMLGVFIQAKGRYQDFDMDSPAYLRHKVVLHDMMLVPDHELIRVRLND</sequence>
<evidence type="ECO:0000256" key="3">
    <source>
        <dbReference type="ARBA" id="ARBA00023134"/>
    </source>
</evidence>
<dbReference type="AlphaFoldDB" id="A0A1S2VEK8"/>
<dbReference type="PANTHER" id="PTHR30314">
    <property type="entry name" value="CELL DIVISION PROTEIN FTSZ-RELATED"/>
    <property type="match status" value="1"/>
</dbReference>
<comment type="function">
    <text evidence="4 6">Essential cell division protein that forms a contractile ring structure (Z ring) at the future cell division site. The regulation of the ring assembly controls the timing and the location of cell division. One of the functions of the FtsZ ring is to recruit other cell division proteins to the septum to produce a new cell wall between the dividing cells. Binds GTP and shows GTPase activity.</text>
</comment>
<dbReference type="SMART" id="SM00864">
    <property type="entry name" value="Tubulin"/>
    <property type="match status" value="1"/>
</dbReference>
<dbReference type="OrthoDB" id="9813375at2"/>
<dbReference type="SUPFAM" id="SSF55307">
    <property type="entry name" value="Tubulin C-terminal domain-like"/>
    <property type="match status" value="1"/>
</dbReference>
<feature type="domain" description="Tubulin/FtsZ GTPase" evidence="7">
    <location>
        <begin position="17"/>
        <end position="205"/>
    </location>
</feature>
<keyword evidence="2 4" id="KW-0547">Nucleotide-binding</keyword>
<evidence type="ECO:0000256" key="5">
    <source>
        <dbReference type="NCBIfam" id="TIGR00065"/>
    </source>
</evidence>
<dbReference type="Gene3D" id="3.30.1330.20">
    <property type="entry name" value="Tubulin/FtsZ, C-terminal domain"/>
    <property type="match status" value="1"/>
</dbReference>
<dbReference type="GO" id="GO:0000917">
    <property type="term" value="P:division septum assembly"/>
    <property type="evidence" value="ECO:0007669"/>
    <property type="project" value="UniProtKB-KW"/>
</dbReference>
<evidence type="ECO:0000256" key="2">
    <source>
        <dbReference type="ARBA" id="ARBA00022741"/>
    </source>
</evidence>
<accession>A0A1S2VEK8</accession>
<dbReference type="Proteomes" id="UP000181790">
    <property type="component" value="Unassembled WGS sequence"/>
</dbReference>
<dbReference type="GO" id="GO:0043093">
    <property type="term" value="P:FtsZ-dependent cytokinesis"/>
    <property type="evidence" value="ECO:0007669"/>
    <property type="project" value="UniProtKB-UniRule"/>
</dbReference>
<dbReference type="SUPFAM" id="SSF52490">
    <property type="entry name" value="Tubulin nucleotide-binding domain-like"/>
    <property type="match status" value="1"/>
</dbReference>
<evidence type="ECO:0000256" key="4">
    <source>
        <dbReference type="HAMAP-Rule" id="MF_00909"/>
    </source>
</evidence>
<dbReference type="HAMAP" id="MF_00909">
    <property type="entry name" value="FtsZ"/>
    <property type="match status" value="1"/>
</dbReference>
<dbReference type="InterPro" id="IPR037103">
    <property type="entry name" value="Tubulin/FtsZ-like_C"/>
</dbReference>
<dbReference type="GO" id="GO:0051258">
    <property type="term" value="P:protein polymerization"/>
    <property type="evidence" value="ECO:0007669"/>
    <property type="project" value="UniProtKB-UniRule"/>
</dbReference>
<keyword evidence="4 6" id="KW-0717">Septation</keyword>
<dbReference type="Pfam" id="PF12327">
    <property type="entry name" value="FtsZ_C"/>
    <property type="match status" value="1"/>
</dbReference>
<proteinExistence type="inferred from homology"/>
<dbReference type="GO" id="GO:0003924">
    <property type="term" value="F:GTPase activity"/>
    <property type="evidence" value="ECO:0007669"/>
    <property type="project" value="UniProtKB-UniRule"/>
</dbReference>
<dbReference type="GO" id="GO:0005525">
    <property type="term" value="F:GTP binding"/>
    <property type="evidence" value="ECO:0007669"/>
    <property type="project" value="UniProtKB-UniRule"/>
</dbReference>
<evidence type="ECO:0000313" key="9">
    <source>
        <dbReference type="EMBL" id="OIN57191.1"/>
    </source>
</evidence>
<feature type="binding site" evidence="4">
    <location>
        <begin position="25"/>
        <end position="29"/>
    </location>
    <ligand>
        <name>GTP</name>
        <dbReference type="ChEBI" id="CHEBI:37565"/>
    </ligand>
</feature>
<keyword evidence="4 6" id="KW-0132">Cell division</keyword>
<comment type="subcellular location">
    <subcellularLocation>
        <location evidence="4">Cytoplasm</location>
    </subcellularLocation>
    <text evidence="4">Assembles at midcell at the inner surface of the cytoplasmic membrane.</text>
</comment>
<evidence type="ECO:0000259" key="7">
    <source>
        <dbReference type="SMART" id="SM00864"/>
    </source>
</evidence>
<dbReference type="PRINTS" id="PR00423">
    <property type="entry name" value="CELLDVISFTSZ"/>
</dbReference>
<dbReference type="PANTHER" id="PTHR30314:SF3">
    <property type="entry name" value="MITOCHONDRIAL DIVISION PROTEIN FSZA"/>
    <property type="match status" value="1"/>
</dbReference>